<dbReference type="EMBL" id="JPKZ01002490">
    <property type="protein sequence ID" value="KHN76450.1"/>
    <property type="molecule type" value="Genomic_DNA"/>
</dbReference>
<gene>
    <name evidence="4" type="ORF">Tcan_10971</name>
</gene>
<feature type="transmembrane region" description="Helical" evidence="3">
    <location>
        <begin position="191"/>
        <end position="216"/>
    </location>
</feature>
<evidence type="ECO:0000256" key="1">
    <source>
        <dbReference type="SAM" id="Coils"/>
    </source>
</evidence>
<feature type="transmembrane region" description="Helical" evidence="3">
    <location>
        <begin position="449"/>
        <end position="474"/>
    </location>
</feature>
<dbReference type="Proteomes" id="UP000031036">
    <property type="component" value="Unassembled WGS sequence"/>
</dbReference>
<keyword evidence="3" id="KW-0812">Transmembrane</keyword>
<evidence type="ECO:0000313" key="5">
    <source>
        <dbReference type="Proteomes" id="UP000031036"/>
    </source>
</evidence>
<protein>
    <submittedName>
        <fullName evidence="4">Uncharacterized protein</fullName>
    </submittedName>
</protein>
<comment type="caution">
    <text evidence="4">The sequence shown here is derived from an EMBL/GenBank/DDBJ whole genome shotgun (WGS) entry which is preliminary data.</text>
</comment>
<keyword evidence="5" id="KW-1185">Reference proteome</keyword>
<feature type="region of interest" description="Disordered" evidence="2">
    <location>
        <begin position="251"/>
        <end position="278"/>
    </location>
</feature>
<organism evidence="4 5">
    <name type="scientific">Toxocara canis</name>
    <name type="common">Canine roundworm</name>
    <dbReference type="NCBI Taxonomy" id="6265"/>
    <lineage>
        <taxon>Eukaryota</taxon>
        <taxon>Metazoa</taxon>
        <taxon>Ecdysozoa</taxon>
        <taxon>Nematoda</taxon>
        <taxon>Chromadorea</taxon>
        <taxon>Rhabditida</taxon>
        <taxon>Spirurina</taxon>
        <taxon>Ascaridomorpha</taxon>
        <taxon>Ascaridoidea</taxon>
        <taxon>Toxocaridae</taxon>
        <taxon>Toxocara</taxon>
    </lineage>
</organism>
<feature type="region of interest" description="Disordered" evidence="2">
    <location>
        <begin position="495"/>
        <end position="551"/>
    </location>
</feature>
<evidence type="ECO:0000256" key="3">
    <source>
        <dbReference type="SAM" id="Phobius"/>
    </source>
</evidence>
<name>A0A0B2V646_TOXCA</name>
<keyword evidence="3" id="KW-1133">Transmembrane helix</keyword>
<accession>A0A0B2V646</accession>
<dbReference type="AlphaFoldDB" id="A0A0B2V646"/>
<feature type="coiled-coil region" evidence="1">
    <location>
        <begin position="287"/>
        <end position="314"/>
    </location>
</feature>
<reference evidence="4 5" key="1">
    <citation type="submission" date="2014-11" db="EMBL/GenBank/DDBJ databases">
        <title>Genetic blueprint of the zoonotic pathogen Toxocara canis.</title>
        <authorList>
            <person name="Zhu X.-Q."/>
            <person name="Korhonen P.K."/>
            <person name="Cai H."/>
            <person name="Young N.D."/>
            <person name="Nejsum P."/>
            <person name="von Samson-Himmelstjerna G."/>
            <person name="Boag P.R."/>
            <person name="Tan P."/>
            <person name="Li Q."/>
            <person name="Min J."/>
            <person name="Yang Y."/>
            <person name="Wang X."/>
            <person name="Fang X."/>
            <person name="Hall R.S."/>
            <person name="Hofmann A."/>
            <person name="Sternberg P.W."/>
            <person name="Jex A.R."/>
            <person name="Gasser R.B."/>
        </authorList>
    </citation>
    <scope>NUCLEOTIDE SEQUENCE [LARGE SCALE GENOMIC DNA]</scope>
    <source>
        <strain evidence="4">PN_DK_2014</strain>
    </source>
</reference>
<feature type="coiled-coil region" evidence="1">
    <location>
        <begin position="29"/>
        <end position="56"/>
    </location>
</feature>
<keyword evidence="1" id="KW-0175">Coiled coil</keyword>
<evidence type="ECO:0000313" key="4">
    <source>
        <dbReference type="EMBL" id="KHN76450.1"/>
    </source>
</evidence>
<keyword evidence="3" id="KW-0472">Membrane</keyword>
<sequence>MRLQLFFTISILFTCCFSKLFIYRVPLNKDIRESEVNRLNRKLRECKRKAEVIVDKVELTVPDEHSRCRNTLTYIWKKHVLNKRYRIISRKKRTFYKFLPKDDALRLKYNAGAPKCTVLMSIAKTQLFMLMMCQRKPFTFRTIRLKQVHDTQVIPEDEQNDTYMHLADYNSTGDWQQHQGFTIPLSKGISLAIVCVGAVGLLAIGVALGYSMALMLHRNAASKPIFSTSRSKKAVPAALAKSNDQEVGITSPEHLVGEKKQPLPATSAQTSKVDEPNAATANDKLSKQCLESEVNRLNRKLRECKRKAEVIVDKVELTVPDEHSRCRNTLTYIWKKHVLNKRYRIISRKKRTFYKFLPKDDALRLKYNAGAPKCTVLMSIAKTQLFMLMMCQRKPFTFRTIRLKQVHDTQVIPEDEQNDTYMHLADYNSTGDWQQHQGFTIPLSKGISLAIVCVGAVGLLAIGVALGYSMALMLHRNAASKPIFSTSRSKKAVPAALAKSNDQEVGITSPEHLVGEKKQPLPATSAQTSKVDEPNAATANDKLSKQCLDEDQMDENTYANVELAGETKVTNVQ</sequence>
<evidence type="ECO:0000256" key="2">
    <source>
        <dbReference type="SAM" id="MobiDB-lite"/>
    </source>
</evidence>
<proteinExistence type="predicted"/>